<dbReference type="AlphaFoldDB" id="A0A3P8FCB1"/>
<evidence type="ECO:0000313" key="3">
    <source>
        <dbReference type="WBParaSite" id="HPBE_0002042101-mRNA-1"/>
    </source>
</evidence>
<protein>
    <submittedName>
        <fullName evidence="3">SH2 domain-containing protein</fullName>
    </submittedName>
</protein>
<accession>A0A3P8FCB1</accession>
<keyword evidence="2" id="KW-1185">Reference proteome</keyword>
<dbReference type="WBParaSite" id="HPBE_0002042101-mRNA-1">
    <property type="protein sequence ID" value="HPBE_0002042101-mRNA-1"/>
    <property type="gene ID" value="HPBE_0002042101"/>
</dbReference>
<gene>
    <name evidence="1" type="ORF">HPBE_LOCUS20420</name>
</gene>
<dbReference type="Proteomes" id="UP000050761">
    <property type="component" value="Unassembled WGS sequence"/>
</dbReference>
<sequence>MGPAISWGGHSALLSSELTVTMAHESVELDVELQKKMEEMKHEKEEEKALKEFKFYHGFLPREDLLFVLKNEGDYLLRVSEVGSGERTVEADLSNKRAIILSVLTEASPGDASVMGPQSAPVKAGYIEPAALDGADMCSLTVHYNAHAY</sequence>
<evidence type="ECO:0000313" key="1">
    <source>
        <dbReference type="EMBL" id="VDP19843.1"/>
    </source>
</evidence>
<evidence type="ECO:0000313" key="2">
    <source>
        <dbReference type="Proteomes" id="UP000050761"/>
    </source>
</evidence>
<dbReference type="OrthoDB" id="9938362at2759"/>
<dbReference type="Gene3D" id="3.30.505.10">
    <property type="entry name" value="SH2 domain"/>
    <property type="match status" value="1"/>
</dbReference>
<dbReference type="InterPro" id="IPR036860">
    <property type="entry name" value="SH2_dom_sf"/>
</dbReference>
<reference evidence="1 2" key="1">
    <citation type="submission" date="2018-11" db="EMBL/GenBank/DDBJ databases">
        <authorList>
            <consortium name="Pathogen Informatics"/>
        </authorList>
    </citation>
    <scope>NUCLEOTIDE SEQUENCE [LARGE SCALE GENOMIC DNA]</scope>
</reference>
<proteinExistence type="predicted"/>
<name>A0A3P8FCB1_HELPZ</name>
<organism evidence="1">
    <name type="scientific">Heligmosomoides polygyrus</name>
    <name type="common">Parasitic roundworm</name>
    <dbReference type="NCBI Taxonomy" id="6339"/>
    <lineage>
        <taxon>Eukaryota</taxon>
        <taxon>Metazoa</taxon>
        <taxon>Ecdysozoa</taxon>
        <taxon>Nematoda</taxon>
        <taxon>Chromadorea</taxon>
        <taxon>Rhabditida</taxon>
        <taxon>Rhabditina</taxon>
        <taxon>Rhabditomorpha</taxon>
        <taxon>Strongyloidea</taxon>
        <taxon>Heligmosomidae</taxon>
        <taxon>Heligmosomoides</taxon>
    </lineage>
</organism>
<dbReference type="SUPFAM" id="SSF55550">
    <property type="entry name" value="SH2 domain"/>
    <property type="match status" value="1"/>
</dbReference>
<dbReference type="EMBL" id="UZAH01032134">
    <property type="protein sequence ID" value="VDP19843.1"/>
    <property type="molecule type" value="Genomic_DNA"/>
</dbReference>
<reference evidence="3" key="2">
    <citation type="submission" date="2019-09" db="UniProtKB">
        <authorList>
            <consortium name="WormBaseParasite"/>
        </authorList>
    </citation>
    <scope>IDENTIFICATION</scope>
</reference>